<comment type="caution">
    <text evidence="1">The sequence shown here is derived from an EMBL/GenBank/DDBJ whole genome shotgun (WGS) entry which is preliminary data.</text>
</comment>
<dbReference type="SUPFAM" id="SSF57924">
    <property type="entry name" value="Inhibitor of apoptosis (IAP) repeat"/>
    <property type="match status" value="1"/>
</dbReference>
<keyword evidence="2" id="KW-1185">Reference proteome</keyword>
<dbReference type="InterPro" id="IPR001370">
    <property type="entry name" value="BIR_rpt"/>
</dbReference>
<dbReference type="PROSITE" id="PS50143">
    <property type="entry name" value="BIR_REPEAT_2"/>
    <property type="match status" value="1"/>
</dbReference>
<name>A0ABD0L0B2_9CAEN</name>
<evidence type="ECO:0000313" key="1">
    <source>
        <dbReference type="EMBL" id="KAK7492971.1"/>
    </source>
</evidence>
<dbReference type="Gene3D" id="1.10.1170.10">
    <property type="entry name" value="Inhibitor Of Apoptosis Protein (2mihbC-IAP-1), Chain A"/>
    <property type="match status" value="1"/>
</dbReference>
<feature type="non-terminal residue" evidence="1">
    <location>
        <position position="193"/>
    </location>
</feature>
<dbReference type="Proteomes" id="UP001519460">
    <property type="component" value="Unassembled WGS sequence"/>
</dbReference>
<reference evidence="1 2" key="1">
    <citation type="journal article" date="2023" name="Sci. Data">
        <title>Genome assembly of the Korean intertidal mud-creeper Batillaria attramentaria.</title>
        <authorList>
            <person name="Patra A.K."/>
            <person name="Ho P.T."/>
            <person name="Jun S."/>
            <person name="Lee S.J."/>
            <person name="Kim Y."/>
            <person name="Won Y.J."/>
        </authorList>
    </citation>
    <scope>NUCLEOTIDE SEQUENCE [LARGE SCALE GENOMIC DNA]</scope>
    <source>
        <strain evidence="1">Wonlab-2016</strain>
    </source>
</reference>
<proteinExistence type="predicted"/>
<dbReference type="SMART" id="SM00238">
    <property type="entry name" value="BIR"/>
    <property type="match status" value="1"/>
</dbReference>
<gene>
    <name evidence="1" type="ORF">BaRGS_00015701</name>
</gene>
<dbReference type="AlphaFoldDB" id="A0ABD0L0B2"/>
<accession>A0ABD0L0B2</accession>
<organism evidence="1 2">
    <name type="scientific">Batillaria attramentaria</name>
    <dbReference type="NCBI Taxonomy" id="370345"/>
    <lineage>
        <taxon>Eukaryota</taxon>
        <taxon>Metazoa</taxon>
        <taxon>Spiralia</taxon>
        <taxon>Lophotrochozoa</taxon>
        <taxon>Mollusca</taxon>
        <taxon>Gastropoda</taxon>
        <taxon>Caenogastropoda</taxon>
        <taxon>Sorbeoconcha</taxon>
        <taxon>Cerithioidea</taxon>
        <taxon>Batillariidae</taxon>
        <taxon>Batillaria</taxon>
    </lineage>
</organism>
<protein>
    <submittedName>
        <fullName evidence="1">Uncharacterized protein</fullName>
    </submittedName>
</protein>
<evidence type="ECO:0000313" key="2">
    <source>
        <dbReference type="Proteomes" id="UP001519460"/>
    </source>
</evidence>
<dbReference type="EMBL" id="JACVVK020000097">
    <property type="protein sequence ID" value="KAK7492971.1"/>
    <property type="molecule type" value="Genomic_DNA"/>
</dbReference>
<feature type="non-terminal residue" evidence="1">
    <location>
        <position position="1"/>
    </location>
</feature>
<sequence>HHVVKRSLTTSPYKSHVFEDKDGIPEHFYHERLLNPKPLDRDGPFMHKTWHPDPPPIPRIKGTFRVPTERAVHSGASREKLAALHTSRSWGQKELQVCTERVHLLNFEGRLRTFSEDEDEHQWGGPPGTDMADAGLYRWEKSKFKAECAFCTMGFRFTGRHIDPLKRHRDFSPNCKYLRMLRAHGNRPGVSVY</sequence>
<dbReference type="Pfam" id="PF00653">
    <property type="entry name" value="BIR"/>
    <property type="match status" value="1"/>
</dbReference>